<dbReference type="Proteomes" id="UP001060215">
    <property type="component" value="Chromosome 2"/>
</dbReference>
<sequence>MAGTAGGFAREGSWTDSSDTGVGSEFSEERRSAFSPTEYIPLSSHHPRCGVSLEMDEDIWSVGRSLFQNCLVGCVHDIREFNVYLMQSYLDDLWQLDGFMHVVGRSKNVYILSFEHDDDLQWVVVNGLYAVAGAFFTVEYWRSQLVPEKLVISQAAIWVRLVGLPLECYTSEAGFCLGKAIGEVLQVDVDSLFPRNIRYLRIKVWINFEAPLLSGFFLKFQDGTQHWIACQYEHLCRFCRKCGRIGHTDRQCATPFLEGQHIIQTHLASVAQRLGTRVLHQDGQLMYTSRLRANAHRADRRSTRLARRTTVRHVPETSNAYGEGGSSSTHFAQTTYFQDSELVTDHALVPVQEEDSWPSLNTASQPGVVGDQLQEDGGVNHSESTQALEPLPTDPINSVVELELMWNKWADGLQSLGINAGRLVIDGDQFERMELRQTGQGAAEMRMELMGQRFFEFSKWDTIVQSIPPNGVGRRLNIPYGERHLGQRALLVPGPQEGGLPQSSGSLPGASSSHGPGPLNSSADDSLVNELFAGPPLKQRHLSLHPDVSVAYYSESVTGVEGRCEVEEPYLPDLGGVSDSVILVHYGG</sequence>
<evidence type="ECO:0000313" key="1">
    <source>
        <dbReference type="EMBL" id="KAI8017637.1"/>
    </source>
</evidence>
<dbReference type="EMBL" id="CM045759">
    <property type="protein sequence ID" value="KAI8017637.1"/>
    <property type="molecule type" value="Genomic_DNA"/>
</dbReference>
<accession>A0ACC0HYS4</accession>
<organism evidence="1 2">
    <name type="scientific">Camellia lanceoleosa</name>
    <dbReference type="NCBI Taxonomy" id="1840588"/>
    <lineage>
        <taxon>Eukaryota</taxon>
        <taxon>Viridiplantae</taxon>
        <taxon>Streptophyta</taxon>
        <taxon>Embryophyta</taxon>
        <taxon>Tracheophyta</taxon>
        <taxon>Spermatophyta</taxon>
        <taxon>Magnoliopsida</taxon>
        <taxon>eudicotyledons</taxon>
        <taxon>Gunneridae</taxon>
        <taxon>Pentapetalae</taxon>
        <taxon>asterids</taxon>
        <taxon>Ericales</taxon>
        <taxon>Theaceae</taxon>
        <taxon>Camellia</taxon>
    </lineage>
</organism>
<protein>
    <submittedName>
        <fullName evidence="1">Uncharacterized protein</fullName>
    </submittedName>
</protein>
<reference evidence="1 2" key="1">
    <citation type="journal article" date="2022" name="Plant J.">
        <title>Chromosome-level genome of Camellia lanceoleosa provides a valuable resource for understanding genome evolution and self-incompatibility.</title>
        <authorList>
            <person name="Gong W."/>
            <person name="Xiao S."/>
            <person name="Wang L."/>
            <person name="Liao Z."/>
            <person name="Chang Y."/>
            <person name="Mo W."/>
            <person name="Hu G."/>
            <person name="Li W."/>
            <person name="Zhao G."/>
            <person name="Zhu H."/>
            <person name="Hu X."/>
            <person name="Ji K."/>
            <person name="Xiang X."/>
            <person name="Song Q."/>
            <person name="Yuan D."/>
            <person name="Jin S."/>
            <person name="Zhang L."/>
        </authorList>
    </citation>
    <scope>NUCLEOTIDE SEQUENCE [LARGE SCALE GENOMIC DNA]</scope>
    <source>
        <strain evidence="1">SQ_2022a</strain>
    </source>
</reference>
<gene>
    <name evidence="1" type="ORF">LOK49_LG04G03106</name>
</gene>
<evidence type="ECO:0000313" key="2">
    <source>
        <dbReference type="Proteomes" id="UP001060215"/>
    </source>
</evidence>
<proteinExistence type="predicted"/>
<keyword evidence="2" id="KW-1185">Reference proteome</keyword>
<name>A0ACC0HYS4_9ERIC</name>
<comment type="caution">
    <text evidence="1">The sequence shown here is derived from an EMBL/GenBank/DDBJ whole genome shotgun (WGS) entry which is preliminary data.</text>
</comment>